<evidence type="ECO:0000313" key="11">
    <source>
        <dbReference type="Proteomes" id="UP000245926"/>
    </source>
</evidence>
<dbReference type="PROSITE" id="PS01058">
    <property type="entry name" value="SAICAR_SYNTHETASE_2"/>
    <property type="match status" value="1"/>
</dbReference>
<keyword evidence="5 8" id="KW-0658">Purine biosynthesis</keyword>
<evidence type="ECO:0000256" key="8">
    <source>
        <dbReference type="HAMAP-Rule" id="MF_00137"/>
    </source>
</evidence>
<dbReference type="GO" id="GO:0005524">
    <property type="term" value="F:ATP binding"/>
    <property type="evidence" value="ECO:0007669"/>
    <property type="project" value="UniProtKB-KW"/>
</dbReference>
<evidence type="ECO:0000256" key="3">
    <source>
        <dbReference type="ARBA" id="ARBA00022598"/>
    </source>
</evidence>
<feature type="domain" description="SAICAR synthetase/ADE2 N-terminal" evidence="9">
    <location>
        <begin position="25"/>
        <end position="276"/>
    </location>
</feature>
<dbReference type="CDD" id="cd01414">
    <property type="entry name" value="SAICAR_synt_Sc"/>
    <property type="match status" value="1"/>
</dbReference>
<keyword evidence="11" id="KW-1185">Reference proteome</keyword>
<name>A0A2U8WAS9_9HYPH</name>
<keyword evidence="3 8" id="KW-0436">Ligase</keyword>
<evidence type="ECO:0000256" key="1">
    <source>
        <dbReference type="ARBA" id="ARBA00004672"/>
    </source>
</evidence>
<proteinExistence type="inferred from homology"/>
<dbReference type="RefSeq" id="WP_109893867.1">
    <property type="nucleotide sequence ID" value="NZ_CP029550.1"/>
</dbReference>
<dbReference type="UniPathway" id="UPA00074">
    <property type="reaction ID" value="UER00131"/>
</dbReference>
<dbReference type="HAMAP" id="MF_00137">
    <property type="entry name" value="SAICAR_synth"/>
    <property type="match status" value="1"/>
</dbReference>
<dbReference type="PANTHER" id="PTHR43700">
    <property type="entry name" value="PHOSPHORIBOSYLAMINOIMIDAZOLE-SUCCINOCARBOXAMIDE SYNTHASE"/>
    <property type="match status" value="1"/>
</dbReference>
<dbReference type="EC" id="6.3.2.6" evidence="8"/>
<dbReference type="NCBIfam" id="NF010568">
    <property type="entry name" value="PRK13961.1"/>
    <property type="match status" value="1"/>
</dbReference>
<dbReference type="Pfam" id="PF01259">
    <property type="entry name" value="SAICAR_synt"/>
    <property type="match status" value="1"/>
</dbReference>
<organism evidence="10 11">
    <name type="scientific">Methylobacterium durans</name>
    <dbReference type="NCBI Taxonomy" id="2202825"/>
    <lineage>
        <taxon>Bacteria</taxon>
        <taxon>Pseudomonadati</taxon>
        <taxon>Pseudomonadota</taxon>
        <taxon>Alphaproteobacteria</taxon>
        <taxon>Hyphomicrobiales</taxon>
        <taxon>Methylobacteriaceae</taxon>
        <taxon>Methylobacterium</taxon>
    </lineage>
</organism>
<gene>
    <name evidence="8" type="primary">purC</name>
    <name evidence="10" type="ORF">DK389_25520</name>
</gene>
<protein>
    <recommendedName>
        <fullName evidence="8">Phosphoribosylaminoimidazole-succinocarboxamide synthase</fullName>
        <ecNumber evidence="8">6.3.2.6</ecNumber>
    </recommendedName>
    <alternativeName>
        <fullName evidence="8">SAICAR synthetase</fullName>
    </alternativeName>
</protein>
<comment type="catalytic activity">
    <reaction evidence="7 8">
        <text>5-amino-1-(5-phospho-D-ribosyl)imidazole-4-carboxylate + L-aspartate + ATP = (2S)-2-[5-amino-1-(5-phospho-beta-D-ribosyl)imidazole-4-carboxamido]succinate + ADP + phosphate + 2 H(+)</text>
        <dbReference type="Rhea" id="RHEA:22628"/>
        <dbReference type="ChEBI" id="CHEBI:15378"/>
        <dbReference type="ChEBI" id="CHEBI:29991"/>
        <dbReference type="ChEBI" id="CHEBI:30616"/>
        <dbReference type="ChEBI" id="CHEBI:43474"/>
        <dbReference type="ChEBI" id="CHEBI:58443"/>
        <dbReference type="ChEBI" id="CHEBI:77657"/>
        <dbReference type="ChEBI" id="CHEBI:456216"/>
        <dbReference type="EC" id="6.3.2.6"/>
    </reaction>
</comment>
<dbReference type="InterPro" id="IPR018236">
    <property type="entry name" value="SAICAR_synthetase_CS"/>
</dbReference>
<dbReference type="GO" id="GO:0005737">
    <property type="term" value="C:cytoplasm"/>
    <property type="evidence" value="ECO:0007669"/>
    <property type="project" value="TreeGrafter"/>
</dbReference>
<evidence type="ECO:0000256" key="7">
    <source>
        <dbReference type="ARBA" id="ARBA00048475"/>
    </source>
</evidence>
<comment type="pathway">
    <text evidence="1 8">Purine metabolism; IMP biosynthesis via de novo pathway; 5-amino-1-(5-phospho-D-ribosyl)imidazole-4-carboxamide from 5-amino-1-(5-phospho-D-ribosyl)imidazole-4-carboxylate: step 1/2.</text>
</comment>
<evidence type="ECO:0000256" key="6">
    <source>
        <dbReference type="ARBA" id="ARBA00022840"/>
    </source>
</evidence>
<evidence type="ECO:0000256" key="4">
    <source>
        <dbReference type="ARBA" id="ARBA00022741"/>
    </source>
</evidence>
<keyword evidence="6 8" id="KW-0067">ATP-binding</keyword>
<evidence type="ECO:0000256" key="2">
    <source>
        <dbReference type="ARBA" id="ARBA00010190"/>
    </source>
</evidence>
<dbReference type="PANTHER" id="PTHR43700:SF1">
    <property type="entry name" value="PHOSPHORIBOSYLAMINOIMIDAZOLE-SUCCINOCARBOXAMIDE SYNTHASE"/>
    <property type="match status" value="1"/>
</dbReference>
<dbReference type="NCBIfam" id="NF009251">
    <property type="entry name" value="PRK12607.1"/>
    <property type="match status" value="1"/>
</dbReference>
<keyword evidence="4 8" id="KW-0547">Nucleotide-binding</keyword>
<dbReference type="KEGG" id="mets:DK389_25520"/>
<dbReference type="GO" id="GO:0006189">
    <property type="term" value="P:'de novo' IMP biosynthetic process"/>
    <property type="evidence" value="ECO:0007669"/>
    <property type="project" value="UniProtKB-UniRule"/>
</dbReference>
<reference evidence="11" key="1">
    <citation type="submission" date="2018-05" db="EMBL/GenBank/DDBJ databases">
        <title>Complete Genome Sequence of Methylobacterium sp. 17SD2-17.</title>
        <authorList>
            <person name="Srinivasan S."/>
        </authorList>
    </citation>
    <scope>NUCLEOTIDE SEQUENCE [LARGE SCALE GENOMIC DNA]</scope>
    <source>
        <strain evidence="11">17SD2-17</strain>
    </source>
</reference>
<dbReference type="SUPFAM" id="SSF56104">
    <property type="entry name" value="SAICAR synthase-like"/>
    <property type="match status" value="1"/>
</dbReference>
<dbReference type="Gene3D" id="3.30.470.20">
    <property type="entry name" value="ATP-grasp fold, B domain"/>
    <property type="match status" value="1"/>
</dbReference>
<sequence>MTAADLTPYAHLVLREASLPELPNHYRGKVRDNYDLPDGRRILISSDRLSAFDRILAAIPFKGQVLTQTARHWFEATADICPNHVLAYPDPNVVVGRCLTILPVEIVVRGYLAGTTATSILTQYKAGARTLYGHRLPDGMRPNEPLPAPIITPTTKAEAGAHDAPLTEAEILAKGLLSPEQWRIVSEAALALFARGQEGAAARGLILADTKYEFGTDAAGEIVLADEIHTPDSSRYWFAESYPERFAEGAAPESFDKDFVRNWVAARCDPYRDDIPEIPQDVVMETAAVYIRAFETITGQHFPLPDRDEPPLERIRRNLAAYLAA</sequence>
<evidence type="ECO:0000259" key="9">
    <source>
        <dbReference type="Pfam" id="PF01259"/>
    </source>
</evidence>
<dbReference type="PROSITE" id="PS01057">
    <property type="entry name" value="SAICAR_SYNTHETASE_1"/>
    <property type="match status" value="1"/>
</dbReference>
<dbReference type="AlphaFoldDB" id="A0A2U8WAS9"/>
<dbReference type="GO" id="GO:0004639">
    <property type="term" value="F:phosphoribosylaminoimidazolesuccinocarboxamide synthase activity"/>
    <property type="evidence" value="ECO:0007669"/>
    <property type="project" value="UniProtKB-UniRule"/>
</dbReference>
<evidence type="ECO:0000256" key="5">
    <source>
        <dbReference type="ARBA" id="ARBA00022755"/>
    </source>
</evidence>
<comment type="similarity">
    <text evidence="2 8">Belongs to the SAICAR synthetase family.</text>
</comment>
<accession>A0A2U8WAS9</accession>
<dbReference type="Proteomes" id="UP000245926">
    <property type="component" value="Chromosome"/>
</dbReference>
<dbReference type="OrthoDB" id="9801549at2"/>
<dbReference type="Gene3D" id="3.30.200.20">
    <property type="entry name" value="Phosphorylase Kinase, domain 1"/>
    <property type="match status" value="1"/>
</dbReference>
<dbReference type="InterPro" id="IPR028923">
    <property type="entry name" value="SAICAR_synt/ADE2_N"/>
</dbReference>
<evidence type="ECO:0000313" key="10">
    <source>
        <dbReference type="EMBL" id="AWN43247.1"/>
    </source>
</evidence>
<dbReference type="EMBL" id="CP029550">
    <property type="protein sequence ID" value="AWN43247.1"/>
    <property type="molecule type" value="Genomic_DNA"/>
</dbReference>